<keyword evidence="2" id="KW-0997">Cell inner membrane</keyword>
<dbReference type="PANTHER" id="PTHR32089">
    <property type="entry name" value="METHYL-ACCEPTING CHEMOTAXIS PROTEIN MCPB"/>
    <property type="match status" value="1"/>
</dbReference>
<dbReference type="PROSITE" id="PS50885">
    <property type="entry name" value="HAMP"/>
    <property type="match status" value="1"/>
</dbReference>
<dbReference type="Gene3D" id="1.10.287.950">
    <property type="entry name" value="Methyl-accepting chemotaxis protein"/>
    <property type="match status" value="1"/>
</dbReference>
<accession>A0ABT1TGX4</accession>
<evidence type="ECO:0000259" key="9">
    <source>
        <dbReference type="PROSITE" id="PS50192"/>
    </source>
</evidence>
<dbReference type="CDD" id="cd06225">
    <property type="entry name" value="HAMP"/>
    <property type="match status" value="1"/>
</dbReference>
<evidence type="ECO:0000259" key="8">
    <source>
        <dbReference type="PROSITE" id="PS50111"/>
    </source>
</evidence>
<feature type="domain" description="HAMP" evidence="10">
    <location>
        <begin position="205"/>
        <end position="258"/>
    </location>
</feature>
<comment type="similarity">
    <text evidence="4">Belongs to the methyl-accepting chemotaxis (MCP) protein family.</text>
</comment>
<evidence type="ECO:0000256" key="2">
    <source>
        <dbReference type="ARBA" id="ARBA00022519"/>
    </source>
</evidence>
<comment type="subcellular location">
    <subcellularLocation>
        <location evidence="1">Cell inner membrane</location>
        <topology evidence="1">Multi-pass membrane protein</topology>
    </subcellularLocation>
</comment>
<dbReference type="EMBL" id="JANIBJ010000019">
    <property type="protein sequence ID" value="MCQ8104710.1"/>
    <property type="molecule type" value="Genomic_DNA"/>
</dbReference>
<evidence type="ECO:0000256" key="6">
    <source>
        <dbReference type="SAM" id="Coils"/>
    </source>
</evidence>
<feature type="domain" description="Methyl-accepting transducer" evidence="8">
    <location>
        <begin position="263"/>
        <end position="499"/>
    </location>
</feature>
<dbReference type="InterPro" id="IPR003660">
    <property type="entry name" value="HAMP_dom"/>
</dbReference>
<comment type="caution">
    <text evidence="11">The sequence shown here is derived from an EMBL/GenBank/DDBJ whole genome shotgun (WGS) entry which is preliminary data.</text>
</comment>
<name>A0ABT1TGX4_9GAMM</name>
<keyword evidence="7" id="KW-1133">Transmembrane helix</keyword>
<keyword evidence="7" id="KW-0812">Transmembrane</keyword>
<keyword evidence="12" id="KW-1185">Reference proteome</keyword>
<keyword evidence="3 5" id="KW-0807">Transducer</keyword>
<evidence type="ECO:0000256" key="7">
    <source>
        <dbReference type="SAM" id="Phobius"/>
    </source>
</evidence>
<dbReference type="SUPFAM" id="SSF58104">
    <property type="entry name" value="Methyl-accepting chemotaxis protein (MCP) signaling domain"/>
    <property type="match status" value="1"/>
</dbReference>
<feature type="domain" description="T-SNARE coiled-coil homology" evidence="9">
    <location>
        <begin position="450"/>
        <end position="512"/>
    </location>
</feature>
<dbReference type="InterPro" id="IPR004089">
    <property type="entry name" value="MCPsignal_dom"/>
</dbReference>
<evidence type="ECO:0000256" key="4">
    <source>
        <dbReference type="ARBA" id="ARBA00029447"/>
    </source>
</evidence>
<dbReference type="PROSITE" id="PS50192">
    <property type="entry name" value="T_SNARE"/>
    <property type="match status" value="1"/>
</dbReference>
<evidence type="ECO:0000256" key="1">
    <source>
        <dbReference type="ARBA" id="ARBA00004429"/>
    </source>
</evidence>
<sequence>MDNPASIQSKILLSIASVFLVLMSVSMLFMVDRQKQMVLTLATEKARDIANSYFDGLNAMMLSGSMAQSRVLREKIQSHDDVIEVRLIRGQAIIDSYGPGSGEQRPLDDLDRSGLSGKAASRYPDGTNGNSVVTVEPILASANFKGTNCLTCHNVPEGTVLGATRVSYSLTSLHDKITGNFAIAAAIAGALFMAGMILITWLMRKIVVTPLEEIRGTMNTISRDADLRKRLTINSNDEIGQLGSSFNAMLNNFATSLSHVSDTSLQLSKATSQISSVARQTTEAARQQRHETESVLRAIQQLESSVHEVRSGAGGASQASIEADQQAATGAATTKNAIDGIYELVSQIERASEVIKRLDEKSKGVGAVLDVIKGLAEQTNLLALNAAIEAARAGEQGRGFAVVADEVRTLATRSHQATEEIEKIIAQLQREAKDAVAVMENAKDSAEQRRSQVQSADEGLNLIAERVTHIRQLNAQMAEAADNQNQLAQHVSQSVSNISRLTDRTAHDAEQTNLASNELVQLANRLNQLVEQFKR</sequence>
<dbReference type="Pfam" id="PF00015">
    <property type="entry name" value="MCPsignal"/>
    <property type="match status" value="1"/>
</dbReference>
<feature type="transmembrane region" description="Helical" evidence="7">
    <location>
        <begin position="12"/>
        <end position="31"/>
    </location>
</feature>
<dbReference type="Pfam" id="PF00672">
    <property type="entry name" value="HAMP"/>
    <property type="match status" value="1"/>
</dbReference>
<evidence type="ECO:0000313" key="11">
    <source>
        <dbReference type="EMBL" id="MCQ8104710.1"/>
    </source>
</evidence>
<dbReference type="InterPro" id="IPR000727">
    <property type="entry name" value="T_SNARE_dom"/>
</dbReference>
<evidence type="ECO:0000313" key="12">
    <source>
        <dbReference type="Proteomes" id="UP001524499"/>
    </source>
</evidence>
<gene>
    <name evidence="11" type="ORF">NP590_11385</name>
</gene>
<keyword evidence="2" id="KW-1003">Cell membrane</keyword>
<organism evidence="11 12">
    <name type="scientific">Methylomonas subterranea</name>
    <dbReference type="NCBI Taxonomy" id="2952225"/>
    <lineage>
        <taxon>Bacteria</taxon>
        <taxon>Pseudomonadati</taxon>
        <taxon>Pseudomonadota</taxon>
        <taxon>Gammaproteobacteria</taxon>
        <taxon>Methylococcales</taxon>
        <taxon>Methylococcaceae</taxon>
        <taxon>Methylomonas</taxon>
    </lineage>
</organism>
<dbReference type="SMART" id="SM00283">
    <property type="entry name" value="MA"/>
    <property type="match status" value="1"/>
</dbReference>
<feature type="transmembrane region" description="Helical" evidence="7">
    <location>
        <begin position="181"/>
        <end position="203"/>
    </location>
</feature>
<keyword evidence="6" id="KW-0175">Coiled coil</keyword>
<dbReference type="RefSeq" id="WP_256602511.1">
    <property type="nucleotide sequence ID" value="NZ_JANIBJ010000019.1"/>
</dbReference>
<keyword evidence="7" id="KW-0472">Membrane</keyword>
<evidence type="ECO:0000256" key="3">
    <source>
        <dbReference type="ARBA" id="ARBA00023224"/>
    </source>
</evidence>
<dbReference type="SMART" id="SM00304">
    <property type="entry name" value="HAMP"/>
    <property type="match status" value="1"/>
</dbReference>
<protein>
    <submittedName>
        <fullName evidence="11">Methyl-accepting chemotaxis protein</fullName>
    </submittedName>
</protein>
<reference evidence="11 12" key="1">
    <citation type="submission" date="2022-07" db="EMBL/GenBank/DDBJ databases">
        <title>Methylomonas rivi sp. nov., Methylomonas rosea sp. nov., Methylomonas aureus sp. nov. and Methylomonas subterranea sp. nov., four novel methanotrophs isolated from a freshwater creek and the deep terrestrial subsurface.</title>
        <authorList>
            <person name="Abin C."/>
            <person name="Sankaranarayanan K."/>
            <person name="Garner C."/>
            <person name="Sindelar R."/>
            <person name="Kotary K."/>
            <person name="Garner R."/>
            <person name="Barclay S."/>
            <person name="Lawson P."/>
            <person name="Krumholz L."/>
        </authorList>
    </citation>
    <scope>NUCLEOTIDE SEQUENCE [LARGE SCALE GENOMIC DNA]</scope>
    <source>
        <strain evidence="11 12">SURF-2</strain>
    </source>
</reference>
<evidence type="ECO:0000256" key="5">
    <source>
        <dbReference type="PROSITE-ProRule" id="PRU00284"/>
    </source>
</evidence>
<dbReference type="Proteomes" id="UP001524499">
    <property type="component" value="Unassembled WGS sequence"/>
</dbReference>
<proteinExistence type="inferred from homology"/>
<dbReference type="CDD" id="cd11386">
    <property type="entry name" value="MCP_signal"/>
    <property type="match status" value="1"/>
</dbReference>
<dbReference type="PANTHER" id="PTHR32089:SF112">
    <property type="entry name" value="LYSOZYME-LIKE PROTEIN-RELATED"/>
    <property type="match status" value="1"/>
</dbReference>
<dbReference type="Gene3D" id="3.30.450.290">
    <property type="match status" value="1"/>
</dbReference>
<feature type="coiled-coil region" evidence="6">
    <location>
        <begin position="418"/>
        <end position="532"/>
    </location>
</feature>
<evidence type="ECO:0000259" key="10">
    <source>
        <dbReference type="PROSITE" id="PS50885"/>
    </source>
</evidence>
<dbReference type="PROSITE" id="PS50111">
    <property type="entry name" value="CHEMOTAXIS_TRANSDUC_2"/>
    <property type="match status" value="1"/>
</dbReference>